<gene>
    <name evidence="2" type="ORF">F511_42669</name>
</gene>
<organism evidence="2 3">
    <name type="scientific">Dorcoceras hygrometricum</name>
    <dbReference type="NCBI Taxonomy" id="472368"/>
    <lineage>
        <taxon>Eukaryota</taxon>
        <taxon>Viridiplantae</taxon>
        <taxon>Streptophyta</taxon>
        <taxon>Embryophyta</taxon>
        <taxon>Tracheophyta</taxon>
        <taxon>Spermatophyta</taxon>
        <taxon>Magnoliopsida</taxon>
        <taxon>eudicotyledons</taxon>
        <taxon>Gunneridae</taxon>
        <taxon>Pentapetalae</taxon>
        <taxon>asterids</taxon>
        <taxon>lamiids</taxon>
        <taxon>Lamiales</taxon>
        <taxon>Gesneriaceae</taxon>
        <taxon>Didymocarpoideae</taxon>
        <taxon>Trichosporeae</taxon>
        <taxon>Loxocarpinae</taxon>
        <taxon>Dorcoceras</taxon>
    </lineage>
</organism>
<feature type="region of interest" description="Disordered" evidence="1">
    <location>
        <begin position="189"/>
        <end position="216"/>
    </location>
</feature>
<keyword evidence="3" id="KW-1185">Reference proteome</keyword>
<feature type="compositionally biased region" description="Polar residues" evidence="1">
    <location>
        <begin position="189"/>
        <end position="198"/>
    </location>
</feature>
<proteinExistence type="predicted"/>
<dbReference type="Proteomes" id="UP000250235">
    <property type="component" value="Unassembled WGS sequence"/>
</dbReference>
<sequence length="216" mass="24278">MGCPGQTRTIPRRSQPSQRCRETRRTAAARRFLASRPTHRATDCAWAAGQRRPSLRPRCAASAHVIRRAYACGGGGATMRGGTAAGVLEKFFFLFFDFKILRSMQLWHNYVLKDPSLCSDTTVCDNGGSGSRFPGAQRKLKIFPEKRAWLRLVSRGNRHFKRYAAVDRQSSPRSESIFLRQSALEDLTDFSTNGNSSARHSEQVRSRGGGRRRREA</sequence>
<evidence type="ECO:0000256" key="1">
    <source>
        <dbReference type="SAM" id="MobiDB-lite"/>
    </source>
</evidence>
<accession>A0A2Z7AY36</accession>
<evidence type="ECO:0000313" key="3">
    <source>
        <dbReference type="Proteomes" id="UP000250235"/>
    </source>
</evidence>
<name>A0A2Z7AY36_9LAMI</name>
<feature type="region of interest" description="Disordered" evidence="1">
    <location>
        <begin position="1"/>
        <end position="22"/>
    </location>
</feature>
<feature type="compositionally biased region" description="Polar residues" evidence="1">
    <location>
        <begin position="1"/>
        <end position="18"/>
    </location>
</feature>
<reference evidence="2 3" key="1">
    <citation type="journal article" date="2015" name="Proc. Natl. Acad. Sci. U.S.A.">
        <title>The resurrection genome of Boea hygrometrica: A blueprint for survival of dehydration.</title>
        <authorList>
            <person name="Xiao L."/>
            <person name="Yang G."/>
            <person name="Zhang L."/>
            <person name="Yang X."/>
            <person name="Zhao S."/>
            <person name="Ji Z."/>
            <person name="Zhou Q."/>
            <person name="Hu M."/>
            <person name="Wang Y."/>
            <person name="Chen M."/>
            <person name="Xu Y."/>
            <person name="Jin H."/>
            <person name="Xiao X."/>
            <person name="Hu G."/>
            <person name="Bao F."/>
            <person name="Hu Y."/>
            <person name="Wan P."/>
            <person name="Li L."/>
            <person name="Deng X."/>
            <person name="Kuang T."/>
            <person name="Xiang C."/>
            <person name="Zhu J.K."/>
            <person name="Oliver M.J."/>
            <person name="He Y."/>
        </authorList>
    </citation>
    <scope>NUCLEOTIDE SEQUENCE [LARGE SCALE GENOMIC DNA]</scope>
    <source>
        <strain evidence="3">cv. XS01</strain>
    </source>
</reference>
<dbReference type="EMBL" id="KV011433">
    <property type="protein sequence ID" value="KZV26258.1"/>
    <property type="molecule type" value="Genomic_DNA"/>
</dbReference>
<dbReference type="AlphaFoldDB" id="A0A2Z7AY36"/>
<evidence type="ECO:0000313" key="2">
    <source>
        <dbReference type="EMBL" id="KZV26258.1"/>
    </source>
</evidence>
<protein>
    <submittedName>
        <fullName evidence="2">Uncharacterized protein</fullName>
    </submittedName>
</protein>